<evidence type="ECO:0000259" key="2">
    <source>
        <dbReference type="Pfam" id="PF00534"/>
    </source>
</evidence>
<organism evidence="4">
    <name type="scientific">hydrothermal vent metagenome</name>
    <dbReference type="NCBI Taxonomy" id="652676"/>
    <lineage>
        <taxon>unclassified sequences</taxon>
        <taxon>metagenomes</taxon>
        <taxon>ecological metagenomes</taxon>
    </lineage>
</organism>
<gene>
    <name evidence="4" type="ORF">MNBD_BACTEROID01-2095</name>
</gene>
<dbReference type="InterPro" id="IPR028098">
    <property type="entry name" value="Glyco_trans_4-like_N"/>
</dbReference>
<feature type="domain" description="Glycosyl transferase family 1" evidence="2">
    <location>
        <begin position="197"/>
        <end position="350"/>
    </location>
</feature>
<proteinExistence type="predicted"/>
<dbReference type="Pfam" id="PF00534">
    <property type="entry name" value="Glycos_transf_1"/>
    <property type="match status" value="1"/>
</dbReference>
<dbReference type="PANTHER" id="PTHR46401:SF2">
    <property type="entry name" value="GLYCOSYLTRANSFERASE WBBK-RELATED"/>
    <property type="match status" value="1"/>
</dbReference>
<dbReference type="InterPro" id="IPR001296">
    <property type="entry name" value="Glyco_trans_1"/>
</dbReference>
<dbReference type="PANTHER" id="PTHR46401">
    <property type="entry name" value="GLYCOSYLTRANSFERASE WBBK-RELATED"/>
    <property type="match status" value="1"/>
</dbReference>
<protein>
    <submittedName>
        <fullName evidence="4">Mannosyltransferase</fullName>
    </submittedName>
</protein>
<dbReference type="Gene3D" id="3.40.50.2000">
    <property type="entry name" value="Glycogen Phosphorylase B"/>
    <property type="match status" value="2"/>
</dbReference>
<dbReference type="AlphaFoldDB" id="A0A3B0TNY7"/>
<evidence type="ECO:0000256" key="1">
    <source>
        <dbReference type="ARBA" id="ARBA00022679"/>
    </source>
</evidence>
<name>A0A3B0TNY7_9ZZZZ</name>
<dbReference type="EMBL" id="UOEP01000080">
    <property type="protein sequence ID" value="VAW17933.1"/>
    <property type="molecule type" value="Genomic_DNA"/>
</dbReference>
<reference evidence="4" key="1">
    <citation type="submission" date="2018-06" db="EMBL/GenBank/DDBJ databases">
        <authorList>
            <person name="Zhirakovskaya E."/>
        </authorList>
    </citation>
    <scope>NUCLEOTIDE SEQUENCE</scope>
</reference>
<dbReference type="CDD" id="cd03809">
    <property type="entry name" value="GT4_MtfB-like"/>
    <property type="match status" value="1"/>
</dbReference>
<sequence>MRIGFDAKRAFLNSTGLGNYSRNTLISLKKYFPDNEYVLFTPEIRNGIFPEQGDFEVYSPDNTVTKILKSFWRSISLNRVLMKKEIDLFHGLSQELPPGIKNSQVRSVVTIHDLIFMRFPHLYKPIDRKIYYRKVKFATEVADKVIAISRQTKDDIIKYLKVEPERIEVVYQPISSRFFDVTDTKALSQVLKKYNLPEKYILSLGTIESRKNHLNILKAIQSGNIDVPLVIVGRPTTYVQNLLDYISENNMERKIHFLDKVPDEDLPAIYRGAQFLAYVSFFEGFGLPLIEAMASGCPVVTSNTSCLPEVAGDAACFCDPGDVDEIKGCFINLLDNRKLREGLIEKGRERAMRFSPKISVAALMDVYKKVMVNA</sequence>
<keyword evidence="4" id="KW-0328">Glycosyltransferase</keyword>
<evidence type="ECO:0000313" key="4">
    <source>
        <dbReference type="EMBL" id="VAW17933.1"/>
    </source>
</evidence>
<dbReference type="Pfam" id="PF13439">
    <property type="entry name" value="Glyco_transf_4"/>
    <property type="match status" value="1"/>
</dbReference>
<feature type="domain" description="Glycosyltransferase subfamily 4-like N-terminal" evidence="3">
    <location>
        <begin position="36"/>
        <end position="174"/>
    </location>
</feature>
<accession>A0A3B0TNY7</accession>
<dbReference type="SUPFAM" id="SSF53756">
    <property type="entry name" value="UDP-Glycosyltransferase/glycogen phosphorylase"/>
    <property type="match status" value="1"/>
</dbReference>
<keyword evidence="1 4" id="KW-0808">Transferase</keyword>
<dbReference type="GO" id="GO:0016757">
    <property type="term" value="F:glycosyltransferase activity"/>
    <property type="evidence" value="ECO:0007669"/>
    <property type="project" value="UniProtKB-KW"/>
</dbReference>
<evidence type="ECO:0000259" key="3">
    <source>
        <dbReference type="Pfam" id="PF13439"/>
    </source>
</evidence>